<evidence type="ECO:0000313" key="1">
    <source>
        <dbReference type="EMBL" id="SVA62629.1"/>
    </source>
</evidence>
<sequence>MTTFHAKLGYIISEFDNFEIDYAIC</sequence>
<protein>
    <submittedName>
        <fullName evidence="1">Uncharacterized protein</fullName>
    </submittedName>
</protein>
<name>A0A381XD16_9ZZZZ</name>
<dbReference type="EMBL" id="UINC01014734">
    <property type="protein sequence ID" value="SVA62629.1"/>
    <property type="molecule type" value="Genomic_DNA"/>
</dbReference>
<proteinExistence type="predicted"/>
<dbReference type="AlphaFoldDB" id="A0A381XD16"/>
<organism evidence="1">
    <name type="scientific">marine metagenome</name>
    <dbReference type="NCBI Taxonomy" id="408172"/>
    <lineage>
        <taxon>unclassified sequences</taxon>
        <taxon>metagenomes</taxon>
        <taxon>ecological metagenomes</taxon>
    </lineage>
</organism>
<reference evidence="1" key="1">
    <citation type="submission" date="2018-05" db="EMBL/GenBank/DDBJ databases">
        <authorList>
            <person name="Lanie J.A."/>
            <person name="Ng W.-L."/>
            <person name="Kazmierczak K.M."/>
            <person name="Andrzejewski T.M."/>
            <person name="Davidsen T.M."/>
            <person name="Wayne K.J."/>
            <person name="Tettelin H."/>
            <person name="Glass J.I."/>
            <person name="Rusch D."/>
            <person name="Podicherti R."/>
            <person name="Tsui H.-C.T."/>
            <person name="Winkler M.E."/>
        </authorList>
    </citation>
    <scope>NUCLEOTIDE SEQUENCE</scope>
</reference>
<gene>
    <name evidence="1" type="ORF">METZ01_LOCUS115483</name>
</gene>
<accession>A0A381XD16</accession>